<feature type="binding site" evidence="7">
    <location>
        <position position="130"/>
    </location>
    <ligand>
        <name>S-adenosyl-L-methionine</name>
        <dbReference type="ChEBI" id="CHEBI:59789"/>
    </ligand>
</feature>
<feature type="binding site" evidence="7">
    <location>
        <position position="134"/>
    </location>
    <ligand>
        <name>substrate</name>
    </ligand>
</feature>
<feature type="binding site" evidence="7">
    <location>
        <position position="166"/>
    </location>
    <ligand>
        <name>substrate</name>
    </ligand>
</feature>
<comment type="similarity">
    <text evidence="7">Belongs to the class I-like SAM-binding methyltransferase superfamily. TrmB family.</text>
</comment>
<dbReference type="EMBL" id="JAZBJZ010000003">
    <property type="protein sequence ID" value="MEE3715438.1"/>
    <property type="molecule type" value="Genomic_DNA"/>
</dbReference>
<dbReference type="Pfam" id="PF02390">
    <property type="entry name" value="Methyltransf_4"/>
    <property type="match status" value="1"/>
</dbReference>
<keyword evidence="6 7" id="KW-0819">tRNA processing</keyword>
<dbReference type="NCBIfam" id="TIGR00091">
    <property type="entry name" value="tRNA (guanosine(46)-N7)-methyltransferase TrmB"/>
    <property type="match status" value="1"/>
</dbReference>
<sequence length="236" mass="27275">MIDDIPETKFNSGLLIKNVRVREHVNPLGKKYQTPTPPPNWEEVYDDWSKPLSLDIGCGRGRYLLQMAERSPDWNFLGLEIREPLVKEAIAAKQELHLTNLHYLFCNVNVSLSNLLPQGKIHQVTIQFPDPWFKRRQHKRRAVQPDLVETLAKLLIPNGQVLLQSDIYAVAREMLKVFEANGNFVNLAGEGQFAEEGIYPSHLITEREEWVIKQEGNIYRAHLQRKGEAFVRENLD</sequence>
<evidence type="ECO:0000256" key="5">
    <source>
        <dbReference type="ARBA" id="ARBA00022691"/>
    </source>
</evidence>
<reference evidence="8" key="1">
    <citation type="submission" date="2024-01" db="EMBL/GenBank/DDBJ databases">
        <title>Bank of Algae and Cyanobacteria of the Azores (BACA) strain genomes.</title>
        <authorList>
            <person name="Luz R."/>
            <person name="Cordeiro R."/>
            <person name="Fonseca A."/>
            <person name="Goncalves V."/>
        </authorList>
    </citation>
    <scope>NUCLEOTIDE SEQUENCE</scope>
    <source>
        <strain evidence="8">BACA0141</strain>
    </source>
</reference>
<evidence type="ECO:0000256" key="1">
    <source>
        <dbReference type="ARBA" id="ARBA00000142"/>
    </source>
</evidence>
<evidence type="ECO:0000256" key="4">
    <source>
        <dbReference type="ARBA" id="ARBA00022679"/>
    </source>
</evidence>
<dbReference type="SUPFAM" id="SSF53335">
    <property type="entry name" value="S-adenosyl-L-methionine-dependent methyltransferases"/>
    <property type="match status" value="1"/>
</dbReference>
<dbReference type="GO" id="GO:0043527">
    <property type="term" value="C:tRNA methyltransferase complex"/>
    <property type="evidence" value="ECO:0007669"/>
    <property type="project" value="TreeGrafter"/>
</dbReference>
<dbReference type="HAMAP" id="MF_01057">
    <property type="entry name" value="tRNA_methyltr_TrmB"/>
    <property type="match status" value="1"/>
</dbReference>
<protein>
    <recommendedName>
        <fullName evidence="7">tRNA (guanine-N(7)-)-methyltransferase</fullName>
        <ecNumber evidence="7">2.1.1.33</ecNumber>
    </recommendedName>
    <alternativeName>
        <fullName evidence="7">tRNA (guanine(46)-N(7))-methyltransferase</fullName>
    </alternativeName>
    <alternativeName>
        <fullName evidence="7">tRNA(m7G46)-methyltransferase</fullName>
    </alternativeName>
</protein>
<dbReference type="InterPro" id="IPR029063">
    <property type="entry name" value="SAM-dependent_MTases_sf"/>
</dbReference>
<proteinExistence type="inferred from homology"/>
<evidence type="ECO:0000256" key="6">
    <source>
        <dbReference type="ARBA" id="ARBA00022694"/>
    </source>
</evidence>
<comment type="pathway">
    <text evidence="7">tRNA modification; N(7)-methylguanine-tRNA biosynthesis.</text>
</comment>
<dbReference type="Gene3D" id="3.40.50.150">
    <property type="entry name" value="Vaccinia Virus protein VP39"/>
    <property type="match status" value="1"/>
</dbReference>
<dbReference type="AlphaFoldDB" id="A0AAW9PY78"/>
<keyword evidence="5 7" id="KW-0949">S-adenosyl-L-methionine</keyword>
<feature type="binding site" evidence="7">
    <location>
        <position position="107"/>
    </location>
    <ligand>
        <name>S-adenosyl-L-methionine</name>
        <dbReference type="ChEBI" id="CHEBI:59789"/>
    </ligand>
</feature>
<keyword evidence="4 7" id="KW-0808">Transferase</keyword>
<dbReference type="CDD" id="cd02440">
    <property type="entry name" value="AdoMet_MTases"/>
    <property type="match status" value="1"/>
</dbReference>
<dbReference type="GO" id="GO:0008176">
    <property type="term" value="F:tRNA (guanine(46)-N7)-methyltransferase activity"/>
    <property type="evidence" value="ECO:0007669"/>
    <property type="project" value="UniProtKB-UniRule"/>
</dbReference>
<keyword evidence="9" id="KW-1185">Reference proteome</keyword>
<comment type="caution">
    <text evidence="8">The sequence shown here is derived from an EMBL/GenBank/DDBJ whole genome shotgun (WGS) entry which is preliminary data.</text>
</comment>
<dbReference type="Proteomes" id="UP001333818">
    <property type="component" value="Unassembled WGS sequence"/>
</dbReference>
<dbReference type="PROSITE" id="PS51625">
    <property type="entry name" value="SAM_MT_TRMB"/>
    <property type="match status" value="1"/>
</dbReference>
<comment type="function">
    <text evidence="2 7">Catalyzes the formation of N(7)-methylguanine at position 46 (m7G46) in tRNA.</text>
</comment>
<accession>A0AAW9PY78</accession>
<comment type="catalytic activity">
    <reaction evidence="1 7">
        <text>guanosine(46) in tRNA + S-adenosyl-L-methionine = N(7)-methylguanosine(46) in tRNA + S-adenosyl-L-homocysteine</text>
        <dbReference type="Rhea" id="RHEA:42708"/>
        <dbReference type="Rhea" id="RHEA-COMP:10188"/>
        <dbReference type="Rhea" id="RHEA-COMP:10189"/>
        <dbReference type="ChEBI" id="CHEBI:57856"/>
        <dbReference type="ChEBI" id="CHEBI:59789"/>
        <dbReference type="ChEBI" id="CHEBI:74269"/>
        <dbReference type="ChEBI" id="CHEBI:74480"/>
        <dbReference type="EC" id="2.1.1.33"/>
    </reaction>
</comment>
<dbReference type="EC" id="2.1.1.33" evidence="7"/>
<evidence type="ECO:0000256" key="7">
    <source>
        <dbReference type="HAMAP-Rule" id="MF_01057"/>
    </source>
</evidence>
<gene>
    <name evidence="7 8" type="primary">trmB</name>
    <name evidence="8" type="ORF">V2H45_01615</name>
</gene>
<evidence type="ECO:0000313" key="9">
    <source>
        <dbReference type="Proteomes" id="UP001333818"/>
    </source>
</evidence>
<evidence type="ECO:0000313" key="8">
    <source>
        <dbReference type="EMBL" id="MEE3715438.1"/>
    </source>
</evidence>
<dbReference type="InterPro" id="IPR003358">
    <property type="entry name" value="tRNA_(Gua-N-7)_MeTrfase_Trmb"/>
</dbReference>
<dbReference type="PANTHER" id="PTHR23417">
    <property type="entry name" value="3-DEOXY-D-MANNO-OCTULOSONIC-ACID TRANSFERASE/TRNA GUANINE-N 7 - -METHYLTRANSFERASE"/>
    <property type="match status" value="1"/>
</dbReference>
<feature type="binding site" evidence="7">
    <location>
        <position position="55"/>
    </location>
    <ligand>
        <name>S-adenosyl-L-methionine</name>
        <dbReference type="ChEBI" id="CHEBI:59789"/>
    </ligand>
</feature>
<evidence type="ECO:0000256" key="2">
    <source>
        <dbReference type="ARBA" id="ARBA00003015"/>
    </source>
</evidence>
<keyword evidence="3 7" id="KW-0489">Methyltransferase</keyword>
<dbReference type="PANTHER" id="PTHR23417:SF21">
    <property type="entry name" value="TRNA (GUANINE-N(7)-)-METHYLTRANSFERASE"/>
    <property type="match status" value="1"/>
</dbReference>
<name>A0AAW9PY78_9CYAN</name>
<feature type="binding site" evidence="7">
    <location>
        <position position="80"/>
    </location>
    <ligand>
        <name>S-adenosyl-L-methionine</name>
        <dbReference type="ChEBI" id="CHEBI:59789"/>
    </ligand>
</feature>
<dbReference type="RefSeq" id="WP_330481860.1">
    <property type="nucleotide sequence ID" value="NZ_JAZBJZ010000003.1"/>
</dbReference>
<evidence type="ECO:0000256" key="3">
    <source>
        <dbReference type="ARBA" id="ARBA00022603"/>
    </source>
</evidence>
<dbReference type="InterPro" id="IPR055361">
    <property type="entry name" value="tRNA_methyltr_TrmB_bact"/>
</dbReference>
<comment type="caution">
    <text evidence="7">Lacks conserved residue(s) required for the propagation of feature annotation.</text>
</comment>
<organism evidence="8 9">
    <name type="scientific">Tumidithrix elongata BACA0141</name>
    <dbReference type="NCBI Taxonomy" id="2716417"/>
    <lineage>
        <taxon>Bacteria</taxon>
        <taxon>Bacillati</taxon>
        <taxon>Cyanobacteriota</taxon>
        <taxon>Cyanophyceae</taxon>
        <taxon>Pseudanabaenales</taxon>
        <taxon>Pseudanabaenaceae</taxon>
        <taxon>Tumidithrix</taxon>
        <taxon>Tumidithrix elongata</taxon>
    </lineage>
</organism>